<reference evidence="3" key="1">
    <citation type="submission" date="2023-05" db="EMBL/GenBank/DDBJ databases">
        <authorList>
            <person name="Huff M."/>
        </authorList>
    </citation>
    <scope>NUCLEOTIDE SEQUENCE</scope>
</reference>
<evidence type="ECO:0000256" key="1">
    <source>
        <dbReference type="SAM" id="MobiDB-lite"/>
    </source>
</evidence>
<dbReference type="Pfam" id="PF14303">
    <property type="entry name" value="NAM-associated"/>
    <property type="match status" value="1"/>
</dbReference>
<organism evidence="3 4">
    <name type="scientific">Fraxinus pennsylvanica</name>
    <dbReference type="NCBI Taxonomy" id="56036"/>
    <lineage>
        <taxon>Eukaryota</taxon>
        <taxon>Viridiplantae</taxon>
        <taxon>Streptophyta</taxon>
        <taxon>Embryophyta</taxon>
        <taxon>Tracheophyta</taxon>
        <taxon>Spermatophyta</taxon>
        <taxon>Magnoliopsida</taxon>
        <taxon>eudicotyledons</taxon>
        <taxon>Gunneridae</taxon>
        <taxon>Pentapetalae</taxon>
        <taxon>asterids</taxon>
        <taxon>lamiids</taxon>
        <taxon>Lamiales</taxon>
        <taxon>Oleaceae</taxon>
        <taxon>Oleeae</taxon>
        <taxon>Fraxinus</taxon>
    </lineage>
</organism>
<keyword evidence="4" id="KW-1185">Reference proteome</keyword>
<dbReference type="EMBL" id="OU503051">
    <property type="protein sequence ID" value="CAI9778661.1"/>
    <property type="molecule type" value="Genomic_DNA"/>
</dbReference>
<feature type="region of interest" description="Disordered" evidence="1">
    <location>
        <begin position="75"/>
        <end position="94"/>
    </location>
</feature>
<proteinExistence type="predicted"/>
<gene>
    <name evidence="3" type="ORF">FPE_LOCUS26091</name>
</gene>
<name>A0AAD2E8H1_9LAMI</name>
<sequence>MQGCVRQVALLNPSGASDKDIMFRAKMILSHQNYEKLFKFEHVPPMLKDVKKFGDEVNTARVTYHGKNVVKIASSWPASSSEDRTSTHSTSSEFSSFSLNINEDNIDDTSTQRSIGVKKGKLKRKNEDEGIKLLESIKEENR</sequence>
<evidence type="ECO:0000313" key="4">
    <source>
        <dbReference type="Proteomes" id="UP000834106"/>
    </source>
</evidence>
<protein>
    <recommendedName>
        <fullName evidence="2">No apical meristem-associated C-terminal domain-containing protein</fullName>
    </recommendedName>
</protein>
<dbReference type="Proteomes" id="UP000834106">
    <property type="component" value="Chromosome 16"/>
</dbReference>
<feature type="region of interest" description="Disordered" evidence="1">
    <location>
        <begin position="103"/>
        <end position="125"/>
    </location>
</feature>
<dbReference type="AlphaFoldDB" id="A0AAD2E8H1"/>
<accession>A0AAD2E8H1</accession>
<feature type="domain" description="No apical meristem-associated C-terminal" evidence="2">
    <location>
        <begin position="36"/>
        <end position="140"/>
    </location>
</feature>
<feature type="compositionally biased region" description="Polar residues" evidence="1">
    <location>
        <begin position="103"/>
        <end position="114"/>
    </location>
</feature>
<evidence type="ECO:0000313" key="3">
    <source>
        <dbReference type="EMBL" id="CAI9778661.1"/>
    </source>
</evidence>
<evidence type="ECO:0000259" key="2">
    <source>
        <dbReference type="Pfam" id="PF14303"/>
    </source>
</evidence>
<dbReference type="InterPro" id="IPR029466">
    <property type="entry name" value="NAM-associated_C"/>
</dbReference>